<name>A0A7J5UUE2_9MICO</name>
<reference evidence="2 3" key="1">
    <citation type="submission" date="2019-10" db="EMBL/GenBank/DDBJ databases">
        <title>Georgenia wutianyii sp. nov. and Georgenia yuyongxinii sp. nov. isolated from plateau pika (Ochotona curzoniae) in the Qinghai-Tibet plateau of China.</title>
        <authorList>
            <person name="Tian Z."/>
        </authorList>
    </citation>
    <scope>NUCLEOTIDE SEQUENCE [LARGE SCALE GENOMIC DNA]</scope>
    <source>
        <strain evidence="2 3">DSM 21501</strain>
    </source>
</reference>
<accession>A0A7J5UUE2</accession>
<dbReference type="EMBL" id="WHJE01000003">
    <property type="protein sequence ID" value="KAE8765897.1"/>
    <property type="molecule type" value="Genomic_DNA"/>
</dbReference>
<dbReference type="InterPro" id="IPR007325">
    <property type="entry name" value="KFase/CYL"/>
</dbReference>
<protein>
    <submittedName>
        <fullName evidence="2">Cyclase family protein</fullName>
    </submittedName>
</protein>
<dbReference type="SUPFAM" id="SSF102198">
    <property type="entry name" value="Putative cyclase"/>
    <property type="match status" value="1"/>
</dbReference>
<dbReference type="Proteomes" id="UP000451860">
    <property type="component" value="Unassembled WGS sequence"/>
</dbReference>
<organism evidence="2 3">
    <name type="scientific">Georgenia thermotolerans</name>
    <dbReference type="NCBI Taxonomy" id="527326"/>
    <lineage>
        <taxon>Bacteria</taxon>
        <taxon>Bacillati</taxon>
        <taxon>Actinomycetota</taxon>
        <taxon>Actinomycetes</taxon>
        <taxon>Micrococcales</taxon>
        <taxon>Bogoriellaceae</taxon>
        <taxon>Georgenia</taxon>
    </lineage>
</organism>
<dbReference type="InterPro" id="IPR037175">
    <property type="entry name" value="KFase_sf"/>
</dbReference>
<dbReference type="GO" id="GO:0019441">
    <property type="term" value="P:L-tryptophan catabolic process to kynurenine"/>
    <property type="evidence" value="ECO:0007669"/>
    <property type="project" value="InterPro"/>
</dbReference>
<dbReference type="GO" id="GO:0004061">
    <property type="term" value="F:arylformamidase activity"/>
    <property type="evidence" value="ECO:0007669"/>
    <property type="project" value="InterPro"/>
</dbReference>
<proteinExistence type="predicted"/>
<keyword evidence="3" id="KW-1185">Reference proteome</keyword>
<evidence type="ECO:0000256" key="1">
    <source>
        <dbReference type="SAM" id="MobiDB-lite"/>
    </source>
</evidence>
<evidence type="ECO:0000313" key="2">
    <source>
        <dbReference type="EMBL" id="KAE8765897.1"/>
    </source>
</evidence>
<comment type="caution">
    <text evidence="2">The sequence shown here is derived from an EMBL/GenBank/DDBJ whole genome shotgun (WGS) entry which is preliminary data.</text>
</comment>
<gene>
    <name evidence="2" type="ORF">GB883_01320</name>
</gene>
<dbReference type="Pfam" id="PF04199">
    <property type="entry name" value="Cyclase"/>
    <property type="match status" value="1"/>
</dbReference>
<dbReference type="RefSeq" id="WP_152202345.1">
    <property type="nucleotide sequence ID" value="NZ_VUKF01000013.1"/>
</dbReference>
<feature type="region of interest" description="Disordered" evidence="1">
    <location>
        <begin position="1"/>
        <end position="21"/>
    </location>
</feature>
<dbReference type="AlphaFoldDB" id="A0A7J5UUE2"/>
<sequence>MSSRTLDDVPTAAPNQGSARQLPAYRDLPALGALDIRHSWGLLPPEEGTLSFAGPAEVAAAAGLVTTGETIPLNLPVDAFDPPLFGRKQLDHQVLQTGRNECEDVLSTFNPQASSQLDGLAHVRAREFGYYGGETDLAAARSRLGMHHWARRGISGRGVLLDVERFHRETGRPSEPFEGAGYEPEELQATAEHQEVRLRPGDIVLVRTGWVGRYLALDPEQRTAHTGWNGLAAHAGMAELVWDGRFALVGSDNPAVENGPGDPRLGSLHRRLLPALGVPLMELLELDRLAERCAGLGRWEFFFVSVPLHVQGAVSSTANAMAIL</sequence>
<evidence type="ECO:0000313" key="3">
    <source>
        <dbReference type="Proteomes" id="UP000451860"/>
    </source>
</evidence>
<dbReference type="Gene3D" id="3.50.30.50">
    <property type="entry name" value="Putative cyclase"/>
    <property type="match status" value="1"/>
</dbReference>
<dbReference type="PANTHER" id="PTHR34861">
    <property type="match status" value="1"/>
</dbReference>
<dbReference type="OrthoDB" id="7067800at2"/>